<accession>A0A840DG74</accession>
<dbReference type="InterPro" id="IPR013798">
    <property type="entry name" value="Indole-3-glycerol_P_synth_dom"/>
</dbReference>
<dbReference type="PANTHER" id="PTHR22854:SF2">
    <property type="entry name" value="INDOLE-3-GLYCEROL-PHOSPHATE SYNTHASE"/>
    <property type="match status" value="1"/>
</dbReference>
<evidence type="ECO:0000256" key="3">
    <source>
        <dbReference type="ARBA" id="ARBA00008737"/>
    </source>
</evidence>
<evidence type="ECO:0000256" key="1">
    <source>
        <dbReference type="ARBA" id="ARBA00001633"/>
    </source>
</evidence>
<sequence length="258" mass="27193">MLGDLYASALSEARAREEQIGISALEAMIAEGAAPLDALTALSPTETVRVIAEVKRSSPAQGDLAQIPDPQLLAQQYEAGGASAISVLTEQQYFNGSLQDLAAVRKAVSLPILRKDFIATEYQLLESRAFGADIVLLIVAGLEQPLLQRLYDFAGELGLTALVETHSAEEVSRAVDLGAELIGVNARNLTTFEVDRGLFERVADQIPAGITRVAESAVASLSDVERYREAGADAVLVGAALVQDSDPAQLVASFAAVS</sequence>
<dbReference type="SUPFAM" id="SSF51366">
    <property type="entry name" value="Ribulose-phoshate binding barrel"/>
    <property type="match status" value="1"/>
</dbReference>
<evidence type="ECO:0000259" key="10">
    <source>
        <dbReference type="Pfam" id="PF00218"/>
    </source>
</evidence>
<evidence type="ECO:0000256" key="7">
    <source>
        <dbReference type="ARBA" id="ARBA00022822"/>
    </source>
</evidence>
<name>A0A840DG74_9MICO</name>
<dbReference type="FunFam" id="3.20.20.70:FF:000024">
    <property type="entry name" value="Indole-3-glycerol phosphate synthase"/>
    <property type="match status" value="1"/>
</dbReference>
<keyword evidence="6" id="KW-0210">Decarboxylase</keyword>
<dbReference type="CDD" id="cd00331">
    <property type="entry name" value="IGPS"/>
    <property type="match status" value="1"/>
</dbReference>
<dbReference type="EC" id="4.1.1.48" evidence="4"/>
<dbReference type="UniPathway" id="UPA00035">
    <property type="reaction ID" value="UER00043"/>
</dbReference>
<keyword evidence="5" id="KW-0028">Amino-acid biosynthesis</keyword>
<comment type="pathway">
    <text evidence="2">Amino-acid biosynthesis; L-tryptophan biosynthesis; L-tryptophan from chorismate: step 4/5.</text>
</comment>
<dbReference type="InterPro" id="IPR011060">
    <property type="entry name" value="RibuloseP-bd_barrel"/>
</dbReference>
<evidence type="ECO:0000256" key="6">
    <source>
        <dbReference type="ARBA" id="ARBA00022793"/>
    </source>
</evidence>
<dbReference type="Gene3D" id="3.20.20.70">
    <property type="entry name" value="Aldolase class I"/>
    <property type="match status" value="1"/>
</dbReference>
<evidence type="ECO:0000256" key="5">
    <source>
        <dbReference type="ARBA" id="ARBA00022605"/>
    </source>
</evidence>
<comment type="caution">
    <text evidence="11">The sequence shown here is derived from an EMBL/GenBank/DDBJ whole genome shotgun (WGS) entry which is preliminary data.</text>
</comment>
<evidence type="ECO:0000256" key="9">
    <source>
        <dbReference type="ARBA" id="ARBA00023239"/>
    </source>
</evidence>
<dbReference type="NCBIfam" id="NF001369">
    <property type="entry name" value="PRK00278.1-1"/>
    <property type="match status" value="1"/>
</dbReference>
<dbReference type="InterPro" id="IPR013785">
    <property type="entry name" value="Aldolase_TIM"/>
</dbReference>
<organism evidence="11 12">
    <name type="scientific">Canibacter oris</name>
    <dbReference type="NCBI Taxonomy" id="1365628"/>
    <lineage>
        <taxon>Bacteria</taxon>
        <taxon>Bacillati</taxon>
        <taxon>Actinomycetota</taxon>
        <taxon>Actinomycetes</taxon>
        <taxon>Micrococcales</taxon>
        <taxon>Microbacteriaceae</taxon>
        <taxon>Canibacter</taxon>
    </lineage>
</organism>
<dbReference type="EMBL" id="JACIFD010000001">
    <property type="protein sequence ID" value="MBB4070785.1"/>
    <property type="molecule type" value="Genomic_DNA"/>
</dbReference>
<evidence type="ECO:0000256" key="8">
    <source>
        <dbReference type="ARBA" id="ARBA00023141"/>
    </source>
</evidence>
<dbReference type="PANTHER" id="PTHR22854">
    <property type="entry name" value="TRYPTOPHAN BIOSYNTHESIS PROTEIN"/>
    <property type="match status" value="1"/>
</dbReference>
<evidence type="ECO:0000313" key="12">
    <source>
        <dbReference type="Proteomes" id="UP000571183"/>
    </source>
</evidence>
<reference evidence="11" key="1">
    <citation type="submission" date="2020-08" db="EMBL/GenBank/DDBJ databases">
        <title>Sequencing the genomes of 1000 actinobacteria strains.</title>
        <authorList>
            <person name="Klenk H.-P."/>
        </authorList>
    </citation>
    <scope>NUCLEOTIDE SEQUENCE [LARGE SCALE GENOMIC DNA]</scope>
    <source>
        <strain evidence="11">DSM 27064</strain>
    </source>
</reference>
<feature type="domain" description="Indole-3-glycerol phosphate synthase" evidence="10">
    <location>
        <begin position="7"/>
        <end position="252"/>
    </location>
</feature>
<dbReference type="AlphaFoldDB" id="A0A840DG74"/>
<keyword evidence="7" id="KW-0822">Tryptophan biosynthesis</keyword>
<keyword evidence="12" id="KW-1185">Reference proteome</keyword>
<evidence type="ECO:0000313" key="11">
    <source>
        <dbReference type="EMBL" id="MBB4070785.1"/>
    </source>
</evidence>
<comment type="catalytic activity">
    <reaction evidence="1">
        <text>1-(2-carboxyphenylamino)-1-deoxy-D-ribulose 5-phosphate + H(+) = (1S,2R)-1-C-(indol-3-yl)glycerol 3-phosphate + CO2 + H2O</text>
        <dbReference type="Rhea" id="RHEA:23476"/>
        <dbReference type="ChEBI" id="CHEBI:15377"/>
        <dbReference type="ChEBI" id="CHEBI:15378"/>
        <dbReference type="ChEBI" id="CHEBI:16526"/>
        <dbReference type="ChEBI" id="CHEBI:58613"/>
        <dbReference type="ChEBI" id="CHEBI:58866"/>
        <dbReference type="EC" id="4.1.1.48"/>
    </reaction>
</comment>
<evidence type="ECO:0000256" key="4">
    <source>
        <dbReference type="ARBA" id="ARBA00012362"/>
    </source>
</evidence>
<dbReference type="InterPro" id="IPR045186">
    <property type="entry name" value="Indole-3-glycerol_P_synth"/>
</dbReference>
<proteinExistence type="inferred from homology"/>
<dbReference type="RefSeq" id="WP_183304081.1">
    <property type="nucleotide sequence ID" value="NZ_JACIFD010000001.1"/>
</dbReference>
<dbReference type="GO" id="GO:0004640">
    <property type="term" value="F:phosphoribosylanthranilate isomerase activity"/>
    <property type="evidence" value="ECO:0007669"/>
    <property type="project" value="TreeGrafter"/>
</dbReference>
<protein>
    <recommendedName>
        <fullName evidence="4">indole-3-glycerol-phosphate synthase</fullName>
        <ecNumber evidence="4">4.1.1.48</ecNumber>
    </recommendedName>
</protein>
<comment type="similarity">
    <text evidence="3">Belongs to the TrpC family.</text>
</comment>
<gene>
    <name evidence="11" type="ORF">F5897_000061</name>
</gene>
<dbReference type="Pfam" id="PF00218">
    <property type="entry name" value="IGPS"/>
    <property type="match status" value="1"/>
</dbReference>
<keyword evidence="9 11" id="KW-0456">Lyase</keyword>
<dbReference type="Proteomes" id="UP000571183">
    <property type="component" value="Unassembled WGS sequence"/>
</dbReference>
<keyword evidence="8" id="KW-0057">Aromatic amino acid biosynthesis</keyword>
<dbReference type="GO" id="GO:0000162">
    <property type="term" value="P:L-tryptophan biosynthetic process"/>
    <property type="evidence" value="ECO:0007669"/>
    <property type="project" value="UniProtKB-UniPathway"/>
</dbReference>
<evidence type="ECO:0000256" key="2">
    <source>
        <dbReference type="ARBA" id="ARBA00004696"/>
    </source>
</evidence>
<dbReference type="GO" id="GO:0004425">
    <property type="term" value="F:indole-3-glycerol-phosphate synthase activity"/>
    <property type="evidence" value="ECO:0007669"/>
    <property type="project" value="UniProtKB-EC"/>
</dbReference>